<dbReference type="Gene3D" id="2.60.120.10">
    <property type="entry name" value="Jelly Rolls"/>
    <property type="match status" value="1"/>
</dbReference>
<evidence type="ECO:0000313" key="3">
    <source>
        <dbReference type="Proteomes" id="UP000598820"/>
    </source>
</evidence>
<dbReference type="Proteomes" id="UP000598820">
    <property type="component" value="Unassembled WGS sequence"/>
</dbReference>
<name>A0A926Y0E0_9BACT</name>
<reference evidence="2" key="1">
    <citation type="submission" date="2020-09" db="EMBL/GenBank/DDBJ databases">
        <authorList>
            <person name="Kim M.K."/>
        </authorList>
    </citation>
    <scope>NUCLEOTIDE SEQUENCE</scope>
    <source>
        <strain evidence="2">BT702</strain>
    </source>
</reference>
<dbReference type="Pfam" id="PF07883">
    <property type="entry name" value="Cupin_2"/>
    <property type="match status" value="1"/>
</dbReference>
<keyword evidence="3" id="KW-1185">Reference proteome</keyword>
<evidence type="ECO:0000259" key="1">
    <source>
        <dbReference type="Pfam" id="PF07883"/>
    </source>
</evidence>
<proteinExistence type="predicted"/>
<protein>
    <submittedName>
        <fullName evidence="2">Cupin domain-containing protein</fullName>
    </submittedName>
</protein>
<accession>A0A926Y0E0</accession>
<sequence>MERITASLATLERELTAHAQGYKQVFLRNNDTPTKVTQLAFGEFSHSDYCELHKHATMEEFFFFLEGKGIYTVGEELIDLQPGVFVRIAAGILHRLEATSVEPLKYVYFGVATDCE</sequence>
<dbReference type="InterPro" id="IPR011051">
    <property type="entry name" value="RmlC_Cupin_sf"/>
</dbReference>
<feature type="domain" description="Cupin type-2" evidence="1">
    <location>
        <begin position="49"/>
        <end position="107"/>
    </location>
</feature>
<dbReference type="InterPro" id="IPR014710">
    <property type="entry name" value="RmlC-like_jellyroll"/>
</dbReference>
<dbReference type="InterPro" id="IPR013096">
    <property type="entry name" value="Cupin_2"/>
</dbReference>
<evidence type="ECO:0000313" key="2">
    <source>
        <dbReference type="EMBL" id="MBD2699635.1"/>
    </source>
</evidence>
<dbReference type="SUPFAM" id="SSF51182">
    <property type="entry name" value="RmlC-like cupins"/>
    <property type="match status" value="1"/>
</dbReference>
<dbReference type="RefSeq" id="WP_190885490.1">
    <property type="nucleotide sequence ID" value="NZ_JACWZY010000002.1"/>
</dbReference>
<organism evidence="2 3">
    <name type="scientific">Spirosoma profusum</name>
    <dbReference type="NCBI Taxonomy" id="2771354"/>
    <lineage>
        <taxon>Bacteria</taxon>
        <taxon>Pseudomonadati</taxon>
        <taxon>Bacteroidota</taxon>
        <taxon>Cytophagia</taxon>
        <taxon>Cytophagales</taxon>
        <taxon>Cytophagaceae</taxon>
        <taxon>Spirosoma</taxon>
    </lineage>
</organism>
<comment type="caution">
    <text evidence="2">The sequence shown here is derived from an EMBL/GenBank/DDBJ whole genome shotgun (WGS) entry which is preliminary data.</text>
</comment>
<dbReference type="EMBL" id="JACWZY010000002">
    <property type="protein sequence ID" value="MBD2699635.1"/>
    <property type="molecule type" value="Genomic_DNA"/>
</dbReference>
<gene>
    <name evidence="2" type="ORF">IC229_03230</name>
</gene>
<dbReference type="AlphaFoldDB" id="A0A926Y0E0"/>